<dbReference type="SUPFAM" id="SSF75445">
    <property type="entry name" value="D-ribose-5-phosphate isomerase (RpiA), lid domain"/>
    <property type="match status" value="1"/>
</dbReference>
<proteinExistence type="inferred from homology"/>
<dbReference type="GeneID" id="85227778"/>
<dbReference type="GO" id="GO:0005737">
    <property type="term" value="C:cytoplasm"/>
    <property type="evidence" value="ECO:0007669"/>
    <property type="project" value="TreeGrafter"/>
</dbReference>
<evidence type="ECO:0000313" key="9">
    <source>
        <dbReference type="EMBL" id="WFD41132.1"/>
    </source>
</evidence>
<comment type="similarity">
    <text evidence="3">Belongs to the ribose 5-phosphate isomerase family.</text>
</comment>
<dbReference type="PANTHER" id="PTHR11934:SF0">
    <property type="entry name" value="RIBOSE-5-PHOSPHATE ISOMERASE"/>
    <property type="match status" value="1"/>
</dbReference>
<dbReference type="PANTHER" id="PTHR11934">
    <property type="entry name" value="RIBOSE-5-PHOSPHATE ISOMERASE"/>
    <property type="match status" value="1"/>
</dbReference>
<dbReference type="SUPFAM" id="SSF100950">
    <property type="entry name" value="NagB/RpiA/CoA transferase-like"/>
    <property type="match status" value="1"/>
</dbReference>
<dbReference type="FunFam" id="3.30.70.260:FF:000053">
    <property type="entry name" value="Ribose-5-phosphate isomerase, putative"/>
    <property type="match status" value="1"/>
</dbReference>
<protein>
    <recommendedName>
        <fullName evidence="5">Ribose-5-phosphate isomerase</fullName>
        <ecNumber evidence="4">5.3.1.6</ecNumber>
    </recommendedName>
    <alternativeName>
        <fullName evidence="8">D-ribose-5-phosphate ketol-isomerase</fullName>
    </alternativeName>
    <alternativeName>
        <fullName evidence="7">Phosphoriboisomerase</fullName>
    </alternativeName>
</protein>
<dbReference type="Proteomes" id="UP001217754">
    <property type="component" value="Chromosome 9"/>
</dbReference>
<keyword evidence="6 9" id="KW-0413">Isomerase</keyword>
<dbReference type="InterPro" id="IPR037171">
    <property type="entry name" value="NagB/RpiA_transferase-like"/>
</dbReference>
<sequence>MTTPASTAAKGLSLIESAKRAAGYAAVDAHVRAEHKLIGIGSGSTVPYVVERIIAQGAEVNKGRWFVPTGFQSKNLIVDGGLQLGDIDAFPALDVTIDGADEVDTALNLIKGGGACHLREKVLAEAAKEFVVVADFRKRSTVLGQTWKQGVPVEVVPFAASHVLRNLHELGSVDAHLRMAKAKAGPVVTDNSNFCIDAPFPPALMRDPKHLLDKIKLITGVVEVGLFPHICQAAYFGNEDGSIAILQADGSVQENVHVEV</sequence>
<evidence type="ECO:0000256" key="7">
    <source>
        <dbReference type="ARBA" id="ARBA00029734"/>
    </source>
</evidence>
<accession>A0AAF0F5V7</accession>
<dbReference type="CDD" id="cd01398">
    <property type="entry name" value="RPI_A"/>
    <property type="match status" value="1"/>
</dbReference>
<evidence type="ECO:0000256" key="4">
    <source>
        <dbReference type="ARBA" id="ARBA00011959"/>
    </source>
</evidence>
<dbReference type="Gene3D" id="3.40.50.1360">
    <property type="match status" value="1"/>
</dbReference>
<dbReference type="FunFam" id="3.40.50.1360:FF:000014">
    <property type="entry name" value="Ribose 5-phosphate isomerase"/>
    <property type="match status" value="1"/>
</dbReference>
<dbReference type="NCBIfam" id="NF001924">
    <property type="entry name" value="PRK00702.1"/>
    <property type="match status" value="1"/>
</dbReference>
<evidence type="ECO:0000256" key="2">
    <source>
        <dbReference type="ARBA" id="ARBA00004988"/>
    </source>
</evidence>
<evidence type="ECO:0000256" key="6">
    <source>
        <dbReference type="ARBA" id="ARBA00023235"/>
    </source>
</evidence>
<comment type="pathway">
    <text evidence="2">Carbohydrate degradation; pentose phosphate pathway; D-ribose 5-phosphate from D-ribulose 5-phosphate (non-oxidative stage): step 1/1.</text>
</comment>
<organism evidence="9 10">
    <name type="scientific">Malassezia japonica</name>
    <dbReference type="NCBI Taxonomy" id="223818"/>
    <lineage>
        <taxon>Eukaryota</taxon>
        <taxon>Fungi</taxon>
        <taxon>Dikarya</taxon>
        <taxon>Basidiomycota</taxon>
        <taxon>Ustilaginomycotina</taxon>
        <taxon>Malasseziomycetes</taxon>
        <taxon>Malasseziales</taxon>
        <taxon>Malasseziaceae</taxon>
        <taxon>Malassezia</taxon>
    </lineage>
</organism>
<dbReference type="EC" id="5.3.1.6" evidence="4"/>
<evidence type="ECO:0000256" key="3">
    <source>
        <dbReference type="ARBA" id="ARBA00008088"/>
    </source>
</evidence>
<evidence type="ECO:0000256" key="8">
    <source>
        <dbReference type="ARBA" id="ARBA00032273"/>
    </source>
</evidence>
<dbReference type="RefSeq" id="XP_060124029.1">
    <property type="nucleotide sequence ID" value="XM_060268046.1"/>
</dbReference>
<dbReference type="InterPro" id="IPR004788">
    <property type="entry name" value="Ribose5P_isomerase_type_A"/>
</dbReference>
<evidence type="ECO:0000256" key="1">
    <source>
        <dbReference type="ARBA" id="ARBA00001713"/>
    </source>
</evidence>
<name>A0AAF0F5V7_9BASI</name>
<dbReference type="NCBIfam" id="TIGR00021">
    <property type="entry name" value="rpiA"/>
    <property type="match status" value="1"/>
</dbReference>
<evidence type="ECO:0000313" key="10">
    <source>
        <dbReference type="Proteomes" id="UP001217754"/>
    </source>
</evidence>
<keyword evidence="10" id="KW-1185">Reference proteome</keyword>
<evidence type="ECO:0000256" key="5">
    <source>
        <dbReference type="ARBA" id="ARBA00019150"/>
    </source>
</evidence>
<dbReference type="GO" id="GO:0009052">
    <property type="term" value="P:pentose-phosphate shunt, non-oxidative branch"/>
    <property type="evidence" value="ECO:0007669"/>
    <property type="project" value="InterPro"/>
</dbReference>
<dbReference type="Pfam" id="PF06026">
    <property type="entry name" value="Rib_5-P_isom_A"/>
    <property type="match status" value="1"/>
</dbReference>
<dbReference type="EMBL" id="CP119966">
    <property type="protein sequence ID" value="WFD41132.1"/>
    <property type="molecule type" value="Genomic_DNA"/>
</dbReference>
<comment type="catalytic activity">
    <reaction evidence="1">
        <text>aldehydo-D-ribose 5-phosphate = D-ribulose 5-phosphate</text>
        <dbReference type="Rhea" id="RHEA:14657"/>
        <dbReference type="ChEBI" id="CHEBI:58121"/>
        <dbReference type="ChEBI" id="CHEBI:58273"/>
        <dbReference type="EC" id="5.3.1.6"/>
    </reaction>
</comment>
<dbReference type="GO" id="GO:0006014">
    <property type="term" value="P:D-ribose metabolic process"/>
    <property type="evidence" value="ECO:0007669"/>
    <property type="project" value="TreeGrafter"/>
</dbReference>
<dbReference type="Gene3D" id="3.30.70.260">
    <property type="match status" value="1"/>
</dbReference>
<gene>
    <name evidence="9" type="primary">RKI1</name>
    <name evidence="9" type="ORF">MJAP1_004127</name>
</gene>
<dbReference type="GO" id="GO:0004751">
    <property type="term" value="F:ribose-5-phosphate isomerase activity"/>
    <property type="evidence" value="ECO:0007669"/>
    <property type="project" value="UniProtKB-EC"/>
</dbReference>
<dbReference type="AlphaFoldDB" id="A0AAF0F5V7"/>
<reference evidence="9" key="1">
    <citation type="submission" date="2023-03" db="EMBL/GenBank/DDBJ databases">
        <title>Mating type loci evolution in Malassezia.</title>
        <authorList>
            <person name="Coelho M.A."/>
        </authorList>
    </citation>
    <scope>NUCLEOTIDE SEQUENCE</scope>
    <source>
        <strain evidence="9">CBS 9431</strain>
    </source>
</reference>